<gene>
    <name evidence="1" type="ORF">SeMB42_g04111</name>
</gene>
<dbReference type="AlphaFoldDB" id="A0A507D1A4"/>
<organism evidence="1 2">
    <name type="scientific">Synchytrium endobioticum</name>
    <dbReference type="NCBI Taxonomy" id="286115"/>
    <lineage>
        <taxon>Eukaryota</taxon>
        <taxon>Fungi</taxon>
        <taxon>Fungi incertae sedis</taxon>
        <taxon>Chytridiomycota</taxon>
        <taxon>Chytridiomycota incertae sedis</taxon>
        <taxon>Chytridiomycetes</taxon>
        <taxon>Synchytriales</taxon>
        <taxon>Synchytriaceae</taxon>
        <taxon>Synchytrium</taxon>
    </lineage>
</organism>
<dbReference type="VEuPathDB" id="FungiDB:SeMB42_g04111"/>
<reference evidence="1 2" key="1">
    <citation type="journal article" date="2019" name="Sci. Rep.">
        <title>Comparative genomics of chytrid fungi reveal insights into the obligate biotrophic and pathogenic lifestyle of Synchytrium endobioticum.</title>
        <authorList>
            <person name="van de Vossenberg B.T.L.H."/>
            <person name="Warris S."/>
            <person name="Nguyen H.D.T."/>
            <person name="van Gent-Pelzer M.P.E."/>
            <person name="Joly D.L."/>
            <person name="van de Geest H.C."/>
            <person name="Bonants P.J.M."/>
            <person name="Smith D.S."/>
            <person name="Levesque C.A."/>
            <person name="van der Lee T.A.J."/>
        </authorList>
    </citation>
    <scope>NUCLEOTIDE SEQUENCE [LARGE SCALE GENOMIC DNA]</scope>
    <source>
        <strain evidence="1 2">MB42</strain>
    </source>
</reference>
<name>A0A507D1A4_9FUNG</name>
<evidence type="ECO:0000313" key="2">
    <source>
        <dbReference type="Proteomes" id="UP000317494"/>
    </source>
</evidence>
<dbReference type="EMBL" id="QEAN01000160">
    <property type="protein sequence ID" value="TPX45058.1"/>
    <property type="molecule type" value="Genomic_DNA"/>
</dbReference>
<proteinExistence type="predicted"/>
<accession>A0A507D1A4</accession>
<comment type="caution">
    <text evidence="1">The sequence shown here is derived from an EMBL/GenBank/DDBJ whole genome shotgun (WGS) entry which is preliminary data.</text>
</comment>
<keyword evidence="2" id="KW-1185">Reference proteome</keyword>
<dbReference type="Proteomes" id="UP000317494">
    <property type="component" value="Unassembled WGS sequence"/>
</dbReference>
<evidence type="ECO:0000313" key="1">
    <source>
        <dbReference type="EMBL" id="TPX45058.1"/>
    </source>
</evidence>
<sequence length="103" mass="11987">MRTATDHHPRNIQHARDTHLRAQSAYDKNRWLAETGRDNGESHAVWHDANTACHLVMKWLSQPGRPYHCPLQQARERRQASEQWQLDPVKFLADVVKGIRSSL</sequence>
<protein>
    <submittedName>
        <fullName evidence="1">Uncharacterized protein</fullName>
    </submittedName>
</protein>